<evidence type="ECO:0000256" key="3">
    <source>
        <dbReference type="ARBA" id="ARBA00022741"/>
    </source>
</evidence>
<keyword evidence="4" id="KW-0067">ATP-binding</keyword>
<dbReference type="GO" id="GO:0016020">
    <property type="term" value="C:membrane"/>
    <property type="evidence" value="ECO:0007669"/>
    <property type="project" value="UniProtKB-SubCell"/>
</dbReference>
<keyword evidence="5" id="KW-0325">Glycoprotein</keyword>
<accession>A0A835QMI8</accession>
<evidence type="ECO:0000256" key="4">
    <source>
        <dbReference type="ARBA" id="ARBA00022840"/>
    </source>
</evidence>
<reference evidence="8 9" key="1">
    <citation type="journal article" date="2020" name="Nat. Food">
        <title>A phased Vanilla planifolia genome enables genetic improvement of flavour and production.</title>
        <authorList>
            <person name="Hasing T."/>
            <person name="Tang H."/>
            <person name="Brym M."/>
            <person name="Khazi F."/>
            <person name="Huang T."/>
            <person name="Chambers A.H."/>
        </authorList>
    </citation>
    <scope>NUCLEOTIDE SEQUENCE [LARGE SCALE GENOMIC DNA]</scope>
    <source>
        <tissue evidence="8">Leaf</tissue>
    </source>
</reference>
<keyword evidence="6" id="KW-0812">Transmembrane</keyword>
<sequence length="274" mass="30303">MPPFGRKLEDLAAMSQAADAPKDWVFLKAGRHEGVSICSYGKTVRYRPKQYVAVLGLNKPPFGFKSFQKHRFMSCECLQLESFTGTINYVQGGATKDTAPELVYSTATELIASNTSLSLYNVTWEFDVDTSFPLMIRLHFCDIVSKVLNQLYFNVYINGLIGIEDLDLSALTTNTLAAAYYVDFFLRPSNGSVKVHVSIGPSTLANVQPDGILNGLEMLKMNTSMSSFDGQVSIVSKNESKRKLALLLGSLLGAFFVVVIAVFLFWVLSKRKSC</sequence>
<keyword evidence="6" id="KW-1133">Transmembrane helix</keyword>
<keyword evidence="6" id="KW-0472">Membrane</keyword>
<evidence type="ECO:0000256" key="6">
    <source>
        <dbReference type="SAM" id="Phobius"/>
    </source>
</evidence>
<dbReference type="InterPro" id="IPR024788">
    <property type="entry name" value="Malectin-like_Carb-bd_dom"/>
</dbReference>
<dbReference type="OrthoDB" id="735844at2759"/>
<protein>
    <recommendedName>
        <fullName evidence="7">Malectin-like domain-containing protein</fullName>
    </recommendedName>
</protein>
<gene>
    <name evidence="8" type="ORF">HPP92_014995</name>
</gene>
<keyword evidence="2" id="KW-0808">Transferase</keyword>
<feature type="transmembrane region" description="Helical" evidence="6">
    <location>
        <begin position="244"/>
        <end position="268"/>
    </location>
</feature>
<evidence type="ECO:0000256" key="2">
    <source>
        <dbReference type="ARBA" id="ARBA00022679"/>
    </source>
</evidence>
<dbReference type="InterPro" id="IPR045272">
    <property type="entry name" value="ANXUR1/2-like"/>
</dbReference>
<dbReference type="PANTHER" id="PTHR34590">
    <property type="entry name" value="OS03G0124300 PROTEIN-RELATED"/>
    <property type="match status" value="1"/>
</dbReference>
<evidence type="ECO:0000256" key="5">
    <source>
        <dbReference type="ARBA" id="ARBA00023180"/>
    </source>
</evidence>
<dbReference type="Pfam" id="PF12819">
    <property type="entry name" value="Malectin_like"/>
    <property type="match status" value="1"/>
</dbReference>
<comment type="caution">
    <text evidence="8">The sequence shown here is derived from an EMBL/GenBank/DDBJ whole genome shotgun (WGS) entry which is preliminary data.</text>
</comment>
<dbReference type="AlphaFoldDB" id="A0A835QMI8"/>
<comment type="subcellular location">
    <subcellularLocation>
        <location evidence="1">Membrane</location>
        <topology evidence="1">Single-pass type I membrane protein</topology>
    </subcellularLocation>
</comment>
<dbReference type="Gene3D" id="2.60.120.430">
    <property type="entry name" value="Galactose-binding lectin"/>
    <property type="match status" value="1"/>
</dbReference>
<proteinExistence type="predicted"/>
<feature type="domain" description="Malectin-like" evidence="7">
    <location>
        <begin position="94"/>
        <end position="220"/>
    </location>
</feature>
<evidence type="ECO:0000256" key="1">
    <source>
        <dbReference type="ARBA" id="ARBA00004479"/>
    </source>
</evidence>
<evidence type="ECO:0000259" key="7">
    <source>
        <dbReference type="Pfam" id="PF12819"/>
    </source>
</evidence>
<keyword evidence="3" id="KW-0547">Nucleotide-binding</keyword>
<dbReference type="EMBL" id="JADCNM010000007">
    <property type="protein sequence ID" value="KAG0475309.1"/>
    <property type="molecule type" value="Genomic_DNA"/>
</dbReference>
<evidence type="ECO:0000313" key="8">
    <source>
        <dbReference type="EMBL" id="KAG0475309.1"/>
    </source>
</evidence>
<dbReference type="Proteomes" id="UP000639772">
    <property type="component" value="Chromosome 7"/>
</dbReference>
<dbReference type="GO" id="GO:0004714">
    <property type="term" value="F:transmembrane receptor protein tyrosine kinase activity"/>
    <property type="evidence" value="ECO:0007669"/>
    <property type="project" value="InterPro"/>
</dbReference>
<evidence type="ECO:0000313" key="9">
    <source>
        <dbReference type="Proteomes" id="UP000639772"/>
    </source>
</evidence>
<dbReference type="GO" id="GO:0005524">
    <property type="term" value="F:ATP binding"/>
    <property type="evidence" value="ECO:0007669"/>
    <property type="project" value="UniProtKB-KW"/>
</dbReference>
<name>A0A835QMI8_VANPL</name>
<organism evidence="8 9">
    <name type="scientific">Vanilla planifolia</name>
    <name type="common">Vanilla</name>
    <dbReference type="NCBI Taxonomy" id="51239"/>
    <lineage>
        <taxon>Eukaryota</taxon>
        <taxon>Viridiplantae</taxon>
        <taxon>Streptophyta</taxon>
        <taxon>Embryophyta</taxon>
        <taxon>Tracheophyta</taxon>
        <taxon>Spermatophyta</taxon>
        <taxon>Magnoliopsida</taxon>
        <taxon>Liliopsida</taxon>
        <taxon>Asparagales</taxon>
        <taxon>Orchidaceae</taxon>
        <taxon>Vanilloideae</taxon>
        <taxon>Vanilleae</taxon>
        <taxon>Vanilla</taxon>
    </lineage>
</organism>
<dbReference type="PANTHER" id="PTHR34590:SF10">
    <property type="entry name" value="RECEPTOR-LIKE PROTEIN KINASE HERK 1"/>
    <property type="match status" value="1"/>
</dbReference>